<accession>A0A6I2R6B9</accession>
<name>A0A6I2R6B9_FLAPL</name>
<dbReference type="EMBL" id="WKPR01000013">
    <property type="protein sequence ID" value="MSB20490.1"/>
    <property type="molecule type" value="Genomic_DNA"/>
</dbReference>
<protein>
    <submittedName>
        <fullName evidence="1">Uncharacterized protein</fullName>
    </submittedName>
</protein>
<proteinExistence type="predicted"/>
<evidence type="ECO:0000313" key="2">
    <source>
        <dbReference type="Proteomes" id="UP000434475"/>
    </source>
</evidence>
<comment type="caution">
    <text evidence="1">The sequence shown here is derived from an EMBL/GenBank/DDBJ whole genome shotgun (WGS) entry which is preliminary data.</text>
</comment>
<organism evidence="1 2">
    <name type="scientific">Flavonifractor plautii</name>
    <name type="common">Fusobacterium plautii</name>
    <dbReference type="NCBI Taxonomy" id="292800"/>
    <lineage>
        <taxon>Bacteria</taxon>
        <taxon>Bacillati</taxon>
        <taxon>Bacillota</taxon>
        <taxon>Clostridia</taxon>
        <taxon>Eubacteriales</taxon>
        <taxon>Oscillospiraceae</taxon>
        <taxon>Flavonifractor</taxon>
    </lineage>
</organism>
<dbReference type="RefSeq" id="WP_172697745.1">
    <property type="nucleotide sequence ID" value="NZ_JAQLWY010000015.1"/>
</dbReference>
<sequence>MPTKIRKFGTLFLNDQPYIVDPNGLMDMPSGSISIQDTVRGMSLEWLEYDDQLVSKSPLLRFAFHPALLKNHLAGGQEVCLEDVRYEIRLPIAGTANVPSLDDRWFRLGQPVFSLGDKASALCLGIRNKYSVPSEDDLVFASHFAYMDSPQWMPLSDLTGIQMFDICWRPILEPVFLDPEKLKPGTAVRVRYGVLSEVFGNLVEVSKYDIVLDNMFGYSTAKDGEGAKLIGEKKLVIERASIHQLRRNRG</sequence>
<dbReference type="Proteomes" id="UP000434475">
    <property type="component" value="Unassembled WGS sequence"/>
</dbReference>
<gene>
    <name evidence="1" type="ORF">GKE97_13315</name>
</gene>
<reference evidence="1 2" key="1">
    <citation type="journal article" date="2019" name="Nat. Med.">
        <title>A library of human gut bacterial isolates paired with longitudinal multiomics data enables mechanistic microbiome research.</title>
        <authorList>
            <person name="Poyet M."/>
            <person name="Groussin M."/>
            <person name="Gibbons S.M."/>
            <person name="Avila-Pacheco J."/>
            <person name="Jiang X."/>
            <person name="Kearney S.M."/>
            <person name="Perrotta A.R."/>
            <person name="Berdy B."/>
            <person name="Zhao S."/>
            <person name="Lieberman T.D."/>
            <person name="Swanson P.K."/>
            <person name="Smith M."/>
            <person name="Roesemann S."/>
            <person name="Alexander J.E."/>
            <person name="Rich S.A."/>
            <person name="Livny J."/>
            <person name="Vlamakis H."/>
            <person name="Clish C."/>
            <person name="Bullock K."/>
            <person name="Deik A."/>
            <person name="Scott J."/>
            <person name="Pierce K.A."/>
            <person name="Xavier R.J."/>
            <person name="Alm E.J."/>
        </authorList>
    </citation>
    <scope>NUCLEOTIDE SEQUENCE [LARGE SCALE GENOMIC DNA]</scope>
    <source>
        <strain evidence="1 2">BIOML-A2</strain>
    </source>
</reference>
<evidence type="ECO:0000313" key="1">
    <source>
        <dbReference type="EMBL" id="MSB20490.1"/>
    </source>
</evidence>
<dbReference type="AlphaFoldDB" id="A0A6I2R6B9"/>